<dbReference type="AlphaFoldDB" id="A0A178IJC0"/>
<sequence>MLILLFWQPLFVTAEIADRAAYLSDFAARAAIKWPDNRTMTIVCHGHSVPAGYFNGNLVKTFDSYPHLAHVELSRRFSYAVINVIVTAIGGENSERGAARFARDVLALSPDVVTIDYALNDRRIGLERAEKAWRSMIEAALAANIKVILLTPTGHLKADFNNPNEPLNQHAGQIRKLAGEYGVGLADSWLEFEKAAKTQGGLTAYMSQTNHPNRKGHELVAAQLVQWFPSIMEK</sequence>
<evidence type="ECO:0000313" key="3">
    <source>
        <dbReference type="Proteomes" id="UP000078486"/>
    </source>
</evidence>
<evidence type="ECO:0000313" key="2">
    <source>
        <dbReference type="EMBL" id="OAM90003.1"/>
    </source>
</evidence>
<protein>
    <submittedName>
        <fullName evidence="2">Lipase</fullName>
    </submittedName>
</protein>
<name>A0A178IJC0_9BACT</name>
<accession>A0A178IJC0</accession>
<proteinExistence type="predicted"/>
<evidence type="ECO:0000259" key="1">
    <source>
        <dbReference type="Pfam" id="PF13472"/>
    </source>
</evidence>
<organism evidence="2 3">
    <name type="scientific">Termitidicoccus mucosus</name>
    <dbReference type="NCBI Taxonomy" id="1184151"/>
    <lineage>
        <taxon>Bacteria</taxon>
        <taxon>Pseudomonadati</taxon>
        <taxon>Verrucomicrobiota</taxon>
        <taxon>Opitutia</taxon>
        <taxon>Opitutales</taxon>
        <taxon>Opitutaceae</taxon>
        <taxon>Termitidicoccus</taxon>
    </lineage>
</organism>
<dbReference type="SUPFAM" id="SSF52266">
    <property type="entry name" value="SGNH hydrolase"/>
    <property type="match status" value="1"/>
</dbReference>
<dbReference type="Pfam" id="PF13472">
    <property type="entry name" value="Lipase_GDSL_2"/>
    <property type="match status" value="1"/>
</dbReference>
<reference evidence="2 3" key="1">
    <citation type="submission" date="2016-01" db="EMBL/GenBank/DDBJ databases">
        <title>High potential of lignocellulose degradation of a new Verrucomicrobia species.</title>
        <authorList>
            <person name="Wang Y."/>
            <person name="Shi Y."/>
            <person name="Qiu Z."/>
            <person name="Liu S."/>
            <person name="Yang H."/>
        </authorList>
    </citation>
    <scope>NUCLEOTIDE SEQUENCE [LARGE SCALE GENOMIC DNA]</scope>
    <source>
        <strain evidence="2 3">TSB47</strain>
    </source>
</reference>
<dbReference type="PANTHER" id="PTHR30383:SF5">
    <property type="entry name" value="SGNH HYDROLASE-TYPE ESTERASE DOMAIN-CONTAINING PROTEIN"/>
    <property type="match status" value="1"/>
</dbReference>
<dbReference type="EMBL" id="LRRQ01000076">
    <property type="protein sequence ID" value="OAM90003.1"/>
    <property type="molecule type" value="Genomic_DNA"/>
</dbReference>
<dbReference type="InterPro" id="IPR036514">
    <property type="entry name" value="SGNH_hydro_sf"/>
</dbReference>
<dbReference type="PANTHER" id="PTHR30383">
    <property type="entry name" value="THIOESTERASE 1/PROTEASE 1/LYSOPHOSPHOLIPASE L1"/>
    <property type="match status" value="1"/>
</dbReference>
<dbReference type="Proteomes" id="UP000078486">
    <property type="component" value="Unassembled WGS sequence"/>
</dbReference>
<dbReference type="InterPro" id="IPR051532">
    <property type="entry name" value="Ester_Hydrolysis_Enzymes"/>
</dbReference>
<dbReference type="GO" id="GO:0004622">
    <property type="term" value="F:phosphatidylcholine lysophospholipase activity"/>
    <property type="evidence" value="ECO:0007669"/>
    <property type="project" value="TreeGrafter"/>
</dbReference>
<gene>
    <name evidence="2" type="ORF">AW736_11350</name>
</gene>
<keyword evidence="3" id="KW-1185">Reference proteome</keyword>
<dbReference type="InterPro" id="IPR013830">
    <property type="entry name" value="SGNH_hydro"/>
</dbReference>
<dbReference type="STRING" id="1184151.AW736_11350"/>
<dbReference type="Gene3D" id="3.40.50.1110">
    <property type="entry name" value="SGNH hydrolase"/>
    <property type="match status" value="1"/>
</dbReference>
<feature type="domain" description="SGNH hydrolase-type esterase" evidence="1">
    <location>
        <begin position="44"/>
        <end position="219"/>
    </location>
</feature>
<comment type="caution">
    <text evidence="2">The sequence shown here is derived from an EMBL/GenBank/DDBJ whole genome shotgun (WGS) entry which is preliminary data.</text>
</comment>